<dbReference type="InterPro" id="IPR036059">
    <property type="entry name" value="TldD/PmbA_sf"/>
</dbReference>
<feature type="domain" description="Metalloprotease TldD/E C-terminal" evidence="1">
    <location>
        <begin position="223"/>
        <end position="439"/>
    </location>
</feature>
<gene>
    <name evidence="3" type="ORF">BFS30_22830</name>
</gene>
<dbReference type="SUPFAM" id="SSF111283">
    <property type="entry name" value="Putative modulator of DNA gyrase, PmbA/TldD"/>
    <property type="match status" value="1"/>
</dbReference>
<dbReference type="Pfam" id="PF19290">
    <property type="entry name" value="PmbA_TldD_2nd"/>
    <property type="match status" value="1"/>
</dbReference>
<sequence>MAILTKEQAKALLTKVLSYSKAEQCEVNLNGSDGGNIRYARSSVSTSGGISTNSLVVTSAFGKKSGVATINEFDEASLEKVVRRSEELAQLAPENPEFMSFLGPQEYGPDSPTFSEATAAMGPKERADAVQASLNQAKENKLNAAGFLSNSAGFSAMMNNKGLFAYNKSTDVAFNITIRTEDGKGSGYATKGYNDYTKLNTKADTAIAAKKALASVSAKAIEPGKYTVILEPTAVAVMLENLFFDLDARQADEGRSSMSKPGGKTKVGEQLLDERVNIYSDPWNPELPTSTWSGDGRPQQKVNWIEKGVVKNLYTSRYWAEKTGIKSLPSPDGAIMPGGTKSLEELIKGTEKGILVTRLWYIRSVDPQTLLLTGLTRDGTFYIENGEIKFPVKNFRFNESPIIMLNNLEEMGRSERTVSAESNANYLLPPLKIRDFTFTSLSDAV</sequence>
<dbReference type="KEGG" id="psty:BFS30_22830"/>
<protein>
    <submittedName>
        <fullName evidence="3">Peptidase C69</fullName>
    </submittedName>
</protein>
<dbReference type="Proteomes" id="UP000094313">
    <property type="component" value="Chromosome"/>
</dbReference>
<keyword evidence="4" id="KW-1185">Reference proteome</keyword>
<dbReference type="Pfam" id="PF19289">
    <property type="entry name" value="PmbA_TldD_3rd"/>
    <property type="match status" value="1"/>
</dbReference>
<dbReference type="RefSeq" id="WP_069381407.1">
    <property type="nucleotide sequence ID" value="NZ_CP017141.1"/>
</dbReference>
<evidence type="ECO:0000259" key="2">
    <source>
        <dbReference type="Pfam" id="PF19290"/>
    </source>
</evidence>
<dbReference type="InterPro" id="IPR045570">
    <property type="entry name" value="Metalloprtase-TldD/E_cen_dom"/>
</dbReference>
<dbReference type="GO" id="GO:0008237">
    <property type="term" value="F:metallopeptidase activity"/>
    <property type="evidence" value="ECO:0007669"/>
    <property type="project" value="InterPro"/>
</dbReference>
<dbReference type="InterPro" id="IPR045569">
    <property type="entry name" value="Metalloprtase-TldD/E_C"/>
</dbReference>
<accession>A0A1D7QM42</accession>
<dbReference type="Gene3D" id="3.30.2290.10">
    <property type="entry name" value="PmbA/TldD superfamily"/>
    <property type="match status" value="1"/>
</dbReference>
<organism evidence="3 4">
    <name type="scientific">Pedobacter steynii</name>
    <dbReference type="NCBI Taxonomy" id="430522"/>
    <lineage>
        <taxon>Bacteria</taxon>
        <taxon>Pseudomonadati</taxon>
        <taxon>Bacteroidota</taxon>
        <taxon>Sphingobacteriia</taxon>
        <taxon>Sphingobacteriales</taxon>
        <taxon>Sphingobacteriaceae</taxon>
        <taxon>Pedobacter</taxon>
    </lineage>
</organism>
<dbReference type="PANTHER" id="PTHR43666:SF1">
    <property type="entry name" value="CONSERVED PROTEIN"/>
    <property type="match status" value="1"/>
</dbReference>
<proteinExistence type="predicted"/>
<dbReference type="PANTHER" id="PTHR43666">
    <property type="entry name" value="TLDD PROTEIN"/>
    <property type="match status" value="1"/>
</dbReference>
<dbReference type="EMBL" id="CP017141">
    <property type="protein sequence ID" value="AOM79745.1"/>
    <property type="molecule type" value="Genomic_DNA"/>
</dbReference>
<evidence type="ECO:0000313" key="4">
    <source>
        <dbReference type="Proteomes" id="UP000094313"/>
    </source>
</evidence>
<name>A0A1D7QM42_9SPHI</name>
<evidence type="ECO:0000259" key="1">
    <source>
        <dbReference type="Pfam" id="PF19289"/>
    </source>
</evidence>
<evidence type="ECO:0000313" key="3">
    <source>
        <dbReference type="EMBL" id="AOM79745.1"/>
    </source>
</evidence>
<dbReference type="InterPro" id="IPR035068">
    <property type="entry name" value="TldD/PmbA_N"/>
</dbReference>
<dbReference type="GO" id="GO:0006508">
    <property type="term" value="P:proteolysis"/>
    <property type="evidence" value="ECO:0007669"/>
    <property type="project" value="InterPro"/>
</dbReference>
<feature type="domain" description="Metalloprotease TldD/E central" evidence="2">
    <location>
        <begin position="140"/>
        <end position="214"/>
    </location>
</feature>
<dbReference type="AlphaFoldDB" id="A0A1D7QM42"/>
<reference evidence="3 4" key="1">
    <citation type="submission" date="2016-08" db="EMBL/GenBank/DDBJ databases">
        <authorList>
            <person name="Seilhamer J.J."/>
        </authorList>
    </citation>
    <scope>NUCLEOTIDE SEQUENCE [LARGE SCALE GENOMIC DNA]</scope>
    <source>
        <strain evidence="3 4">DX4</strain>
    </source>
</reference>